<proteinExistence type="predicted"/>
<dbReference type="RefSeq" id="WP_026879360.1">
    <property type="nucleotide sequence ID" value="NZ_AZOD01000035.1"/>
</dbReference>
<organism evidence="2 3">
    <name type="scientific">Ignatzschineria larvae DSM 13226</name>
    <dbReference type="NCBI Taxonomy" id="1111732"/>
    <lineage>
        <taxon>Bacteria</taxon>
        <taxon>Pseudomonadati</taxon>
        <taxon>Pseudomonadota</taxon>
        <taxon>Gammaproteobacteria</taxon>
        <taxon>Cardiobacteriales</taxon>
        <taxon>Ignatzschineriaceae</taxon>
        <taxon>Ignatzschineria</taxon>
    </lineage>
</organism>
<evidence type="ECO:0008006" key="4">
    <source>
        <dbReference type="Google" id="ProtNLM"/>
    </source>
</evidence>
<dbReference type="SUPFAM" id="SSF49401">
    <property type="entry name" value="Bacterial adhesins"/>
    <property type="match status" value="1"/>
</dbReference>
<dbReference type="EMBL" id="CP150637">
    <property type="protein sequence ID" value="WZW87307.1"/>
    <property type="molecule type" value="Genomic_DNA"/>
</dbReference>
<feature type="chain" id="PRO_5047314879" description="Fimbrial protein" evidence="1">
    <location>
        <begin position="29"/>
        <end position="368"/>
    </location>
</feature>
<gene>
    <name evidence="2" type="ORF">WMO13_08010</name>
</gene>
<name>A0ABZ3BZ08_9GAMM</name>
<accession>A0ABZ3BZ08</accession>
<feature type="signal peptide" evidence="1">
    <location>
        <begin position="1"/>
        <end position="28"/>
    </location>
</feature>
<evidence type="ECO:0000313" key="2">
    <source>
        <dbReference type="EMBL" id="WZW87307.1"/>
    </source>
</evidence>
<evidence type="ECO:0000256" key="1">
    <source>
        <dbReference type="SAM" id="SignalP"/>
    </source>
</evidence>
<dbReference type="Gene3D" id="2.60.40.1090">
    <property type="entry name" value="Fimbrial-type adhesion domain"/>
    <property type="match status" value="1"/>
</dbReference>
<keyword evidence="3" id="KW-1185">Reference proteome</keyword>
<keyword evidence="1" id="KW-0732">Signal</keyword>
<dbReference type="Proteomes" id="UP001449178">
    <property type="component" value="Chromosome"/>
</dbReference>
<sequence length="368" mass="41465">MLTQKYIKTFLFSLLFMIFLATQSNAQAADYPGEFDLGCTVQSWTQNKGTFTGSFRRPNDMRVSIDIEQNESPAYFKLQAHIQCYVDTKRQTDRITLYSLNNESQFKQNIQKIQHTFKPIKSEGIANTLITYTQGYGPKRMQASNNLFTGESSGDLQTFWITPFGARIMYYVNVTITNLQLLSDEFLRIGGAGSEIYQTGGRLISIFPSTGESEAFNLTLTVNIKPSDMGCSSKAFDVSMTRPFINFGSINKVALEQGKRYQEPFAMNVTKKAGHCTYDITPKVIFNSANLLDNQSVDLYNGLVLRIKDQDGNNIEFGKPLGKSIIPGDDAAFHIQDKFSAEIERSPNNDEIKSGHFSTTIVYQIEYH</sequence>
<dbReference type="InterPro" id="IPR008966">
    <property type="entry name" value="Adhesion_dom_sf"/>
</dbReference>
<evidence type="ECO:0000313" key="3">
    <source>
        <dbReference type="Proteomes" id="UP001449178"/>
    </source>
</evidence>
<protein>
    <recommendedName>
        <fullName evidence="4">Fimbrial protein</fullName>
    </recommendedName>
</protein>
<reference evidence="2 3" key="1">
    <citation type="submission" date="2024-03" db="EMBL/GenBank/DDBJ databases">
        <title>Complete Genome Sequence and Annotation of Ignatzschineria larvae DSM 13226.</title>
        <authorList>
            <person name="Cantrell E."/>
            <person name="Burcham Z.M."/>
        </authorList>
    </citation>
    <scope>NUCLEOTIDE SEQUENCE [LARGE SCALE GENOMIC DNA]</scope>
    <source>
        <strain evidence="2 3">DSM 13226</strain>
    </source>
</reference>
<dbReference type="InterPro" id="IPR036937">
    <property type="entry name" value="Adhesion_dom_fimbrial_sf"/>
</dbReference>